<gene>
    <name evidence="1" type="ORF">F511_33090</name>
</gene>
<proteinExistence type="predicted"/>
<name>A0A2Z7DD55_9LAMI</name>
<dbReference type="Proteomes" id="UP000250235">
    <property type="component" value="Unassembled WGS sequence"/>
</dbReference>
<evidence type="ECO:0000313" key="1">
    <source>
        <dbReference type="EMBL" id="KZV56756.1"/>
    </source>
</evidence>
<sequence>MASSLYSSAQHVDFDSVLAMDDPAMVSMFEALMASGLRGFLGCPAVVYEDALIDFFENASVRNGVVFSTVGGQIVEITEKLFAESFELPVDGLGDLSEMPKDAIFNSRSIVSLSGEQINLSGRKNQMKMPYRLLCDIVAKAISVKAGSFNSITVEKFSLMTAVVCGVKMNWEKFLFGILKKMVAVKSKQAKGFAIQISLLLATFPTVEDGAEEIKEAAKKKDVSKKRTAADIEAAVPKKKRSLKKKPISSLALVEVAEDAVPIQQVVEPLDVEEPRCSSADAVDLIIQQVLYETRADDAPADITKPAASLREAL</sequence>
<protein>
    <submittedName>
        <fullName evidence="1">Dystroglycan-like</fullName>
    </submittedName>
</protein>
<reference evidence="1 2" key="1">
    <citation type="journal article" date="2015" name="Proc. Natl. Acad. Sci. U.S.A.">
        <title>The resurrection genome of Boea hygrometrica: A blueprint for survival of dehydration.</title>
        <authorList>
            <person name="Xiao L."/>
            <person name="Yang G."/>
            <person name="Zhang L."/>
            <person name="Yang X."/>
            <person name="Zhao S."/>
            <person name="Ji Z."/>
            <person name="Zhou Q."/>
            <person name="Hu M."/>
            <person name="Wang Y."/>
            <person name="Chen M."/>
            <person name="Xu Y."/>
            <person name="Jin H."/>
            <person name="Xiao X."/>
            <person name="Hu G."/>
            <person name="Bao F."/>
            <person name="Hu Y."/>
            <person name="Wan P."/>
            <person name="Li L."/>
            <person name="Deng X."/>
            <person name="Kuang T."/>
            <person name="Xiang C."/>
            <person name="Zhu J.K."/>
            <person name="Oliver M.J."/>
            <person name="He Y."/>
        </authorList>
    </citation>
    <scope>NUCLEOTIDE SEQUENCE [LARGE SCALE GENOMIC DNA]</scope>
    <source>
        <strain evidence="2">cv. XS01</strain>
    </source>
</reference>
<dbReference type="AlphaFoldDB" id="A0A2Z7DD55"/>
<accession>A0A2Z7DD55</accession>
<evidence type="ECO:0000313" key="2">
    <source>
        <dbReference type="Proteomes" id="UP000250235"/>
    </source>
</evidence>
<keyword evidence="2" id="KW-1185">Reference proteome</keyword>
<organism evidence="1 2">
    <name type="scientific">Dorcoceras hygrometricum</name>
    <dbReference type="NCBI Taxonomy" id="472368"/>
    <lineage>
        <taxon>Eukaryota</taxon>
        <taxon>Viridiplantae</taxon>
        <taxon>Streptophyta</taxon>
        <taxon>Embryophyta</taxon>
        <taxon>Tracheophyta</taxon>
        <taxon>Spermatophyta</taxon>
        <taxon>Magnoliopsida</taxon>
        <taxon>eudicotyledons</taxon>
        <taxon>Gunneridae</taxon>
        <taxon>Pentapetalae</taxon>
        <taxon>asterids</taxon>
        <taxon>lamiids</taxon>
        <taxon>Lamiales</taxon>
        <taxon>Gesneriaceae</taxon>
        <taxon>Didymocarpoideae</taxon>
        <taxon>Trichosporeae</taxon>
        <taxon>Loxocarpinae</taxon>
        <taxon>Dorcoceras</taxon>
    </lineage>
</organism>
<dbReference type="EMBL" id="KQ987811">
    <property type="protein sequence ID" value="KZV56756.1"/>
    <property type="molecule type" value="Genomic_DNA"/>
</dbReference>